<dbReference type="AlphaFoldDB" id="A0A1F6BXY6"/>
<feature type="binding site" evidence="5">
    <location>
        <begin position="101"/>
        <end position="104"/>
    </location>
    <ligand>
        <name>AMP</name>
        <dbReference type="ChEBI" id="CHEBI:456215"/>
    </ligand>
</feature>
<dbReference type="Gene3D" id="3.40.50.300">
    <property type="entry name" value="P-loop containing nucleotide triphosphate hydrolases"/>
    <property type="match status" value="1"/>
</dbReference>
<comment type="caution">
    <text evidence="8">The sequence shown here is derived from an EMBL/GenBank/DDBJ whole genome shotgun (WGS) entry which is preliminary data.</text>
</comment>
<dbReference type="GO" id="GO:0004017">
    <property type="term" value="F:AMP kinase activity"/>
    <property type="evidence" value="ECO:0007669"/>
    <property type="project" value="UniProtKB-UniRule"/>
</dbReference>
<evidence type="ECO:0000256" key="4">
    <source>
        <dbReference type="ARBA" id="ARBA00022777"/>
    </source>
</evidence>
<keyword evidence="5" id="KW-0963">Cytoplasm</keyword>
<evidence type="ECO:0000313" key="8">
    <source>
        <dbReference type="EMBL" id="OGG41377.1"/>
    </source>
</evidence>
<comment type="similarity">
    <text evidence="5 6">Belongs to the adenylate kinase family.</text>
</comment>
<comment type="catalytic activity">
    <reaction evidence="5 7">
        <text>AMP + ATP = 2 ADP</text>
        <dbReference type="Rhea" id="RHEA:12973"/>
        <dbReference type="ChEBI" id="CHEBI:30616"/>
        <dbReference type="ChEBI" id="CHEBI:456215"/>
        <dbReference type="ChEBI" id="CHEBI:456216"/>
        <dbReference type="EC" id="2.7.4.3"/>
    </reaction>
</comment>
<dbReference type="UniPathway" id="UPA00588">
    <property type="reaction ID" value="UER00649"/>
</dbReference>
<comment type="pathway">
    <text evidence="5">Purine metabolism; AMP biosynthesis via salvage pathway; AMP from ADP: step 1/1.</text>
</comment>
<comment type="subunit">
    <text evidence="5 7">Monomer.</text>
</comment>
<keyword evidence="4 5" id="KW-0418">Kinase</keyword>
<dbReference type="SUPFAM" id="SSF52540">
    <property type="entry name" value="P-loop containing nucleoside triphosphate hydrolases"/>
    <property type="match status" value="1"/>
</dbReference>
<dbReference type="InterPro" id="IPR027417">
    <property type="entry name" value="P-loop_NTPase"/>
</dbReference>
<reference evidence="8 9" key="1">
    <citation type="journal article" date="2016" name="Nat. Commun.">
        <title>Thousands of microbial genomes shed light on interconnected biogeochemical processes in an aquifer system.</title>
        <authorList>
            <person name="Anantharaman K."/>
            <person name="Brown C.T."/>
            <person name="Hug L.A."/>
            <person name="Sharon I."/>
            <person name="Castelle C.J."/>
            <person name="Probst A.J."/>
            <person name="Thomas B.C."/>
            <person name="Singh A."/>
            <person name="Wilkins M.J."/>
            <person name="Karaoz U."/>
            <person name="Brodie E.L."/>
            <person name="Williams K.H."/>
            <person name="Hubbard S.S."/>
            <person name="Banfield J.F."/>
        </authorList>
    </citation>
    <scope>NUCLEOTIDE SEQUENCE [LARGE SCALE GENOMIC DNA]</scope>
</reference>
<dbReference type="EC" id="2.7.4.3" evidence="5 7"/>
<keyword evidence="5 7" id="KW-0067">ATP-binding</keyword>
<dbReference type="GO" id="GO:0005524">
    <property type="term" value="F:ATP binding"/>
    <property type="evidence" value="ECO:0007669"/>
    <property type="project" value="UniProtKB-UniRule"/>
</dbReference>
<evidence type="ECO:0000256" key="3">
    <source>
        <dbReference type="ARBA" id="ARBA00022741"/>
    </source>
</evidence>
<feature type="binding site" evidence="5">
    <location>
        <begin position="17"/>
        <end position="22"/>
    </location>
    <ligand>
        <name>ATP</name>
        <dbReference type="ChEBI" id="CHEBI:30616"/>
    </ligand>
</feature>
<protein>
    <recommendedName>
        <fullName evidence="5 7">Adenylate kinase</fullName>
        <shortName evidence="5">AK</shortName>
        <ecNumber evidence="5 7">2.7.4.3</ecNumber>
    </recommendedName>
    <alternativeName>
        <fullName evidence="5">ATP-AMP transphosphorylase</fullName>
    </alternativeName>
    <alternativeName>
        <fullName evidence="5">ATP:AMP phosphotransferase</fullName>
    </alternativeName>
    <alternativeName>
        <fullName evidence="5">Adenylate monophosphate kinase</fullName>
    </alternativeName>
</protein>
<name>A0A1F6BXY6_9BACT</name>
<feature type="binding site" evidence="5">
    <location>
        <position position="145"/>
    </location>
    <ligand>
        <name>AMP</name>
        <dbReference type="ChEBI" id="CHEBI:456215"/>
    </ligand>
</feature>
<evidence type="ECO:0000256" key="2">
    <source>
        <dbReference type="ARBA" id="ARBA00022727"/>
    </source>
</evidence>
<feature type="region of interest" description="NMP" evidence="5">
    <location>
        <begin position="45"/>
        <end position="74"/>
    </location>
</feature>
<evidence type="ECO:0000256" key="1">
    <source>
        <dbReference type="ARBA" id="ARBA00022679"/>
    </source>
</evidence>
<dbReference type="GO" id="GO:0005737">
    <property type="term" value="C:cytoplasm"/>
    <property type="evidence" value="ECO:0007669"/>
    <property type="project" value="UniProtKB-SubCell"/>
</dbReference>
<comment type="function">
    <text evidence="5">Catalyzes the reversible transfer of the terminal phosphate group between ATP and AMP. Plays an important role in cellular energy homeostasis and in adenine nucleotide metabolism.</text>
</comment>
<dbReference type="InterPro" id="IPR000850">
    <property type="entry name" value="Adenylat/UMP-CMP_kin"/>
</dbReference>
<comment type="domain">
    <text evidence="5">Consists of three domains, a large central CORE domain and two small peripheral domains, NMPbind and LID, which undergo movements during catalysis. The LID domain closes over the site of phosphoryl transfer upon ATP binding. Assembling and dissambling the active center during each catalytic cycle provides an effective means to prevent ATP hydrolysis.</text>
</comment>
<dbReference type="STRING" id="1798475.A2837_02570"/>
<comment type="subcellular location">
    <subcellularLocation>
        <location evidence="5 7">Cytoplasm</location>
    </subcellularLocation>
</comment>
<accession>A0A1F6BXY6</accession>
<dbReference type="Pfam" id="PF00406">
    <property type="entry name" value="ADK"/>
    <property type="match status" value="1"/>
</dbReference>
<keyword evidence="1 5" id="KW-0808">Transferase</keyword>
<comment type="caution">
    <text evidence="5">Lacks conserved residue(s) required for the propagation of feature annotation.</text>
</comment>
<sequence length="201" mass="23026">MTFLEKPRTVVFIGPQGSGKGTQIERLDRILHEQDPARRVVDIQTGRRFRAMAASGEGYTEKHIQDTLNTGVLQPLFLSTVLWGDAMRTHLDTDCHLLIDGFPRIVDEARVLESAFTFYERQAVDIIHLQAPESVVRERMVSRARPDDTLESIEERLRWYREETSPVVEYYRTRPNTKVHDIDGTASIDDVHRAIVKALGL</sequence>
<feature type="binding site" evidence="5">
    <location>
        <position position="143"/>
    </location>
    <ligand>
        <name>ATP</name>
        <dbReference type="ChEBI" id="CHEBI:30616"/>
    </ligand>
</feature>
<feature type="binding site" evidence="5">
    <location>
        <position position="156"/>
    </location>
    <ligand>
        <name>AMP</name>
        <dbReference type="ChEBI" id="CHEBI:456215"/>
    </ligand>
</feature>
<dbReference type="EMBL" id="MFKO01000008">
    <property type="protein sequence ID" value="OGG41377.1"/>
    <property type="molecule type" value="Genomic_DNA"/>
</dbReference>
<dbReference type="CDD" id="cd01428">
    <property type="entry name" value="ADK"/>
    <property type="match status" value="1"/>
</dbReference>
<keyword evidence="2 5" id="KW-0545">Nucleotide biosynthesis</keyword>
<gene>
    <name evidence="5" type="primary">adk</name>
    <name evidence="8" type="ORF">A2837_02570</name>
</gene>
<dbReference type="PRINTS" id="PR00094">
    <property type="entry name" value="ADENYLTKNASE"/>
</dbReference>
<dbReference type="HAMAP" id="MF_00235">
    <property type="entry name" value="Adenylate_kinase_Adk"/>
    <property type="match status" value="1"/>
</dbReference>
<proteinExistence type="inferred from homology"/>
<feature type="binding site" evidence="5">
    <location>
        <position position="50"/>
    </location>
    <ligand>
        <name>AMP</name>
        <dbReference type="ChEBI" id="CHEBI:456215"/>
    </ligand>
</feature>
<feature type="binding site" evidence="5">
    <location>
        <position position="186"/>
    </location>
    <ligand>
        <name>ATP</name>
        <dbReference type="ChEBI" id="CHEBI:30616"/>
    </ligand>
</feature>
<organism evidence="8 9">
    <name type="scientific">Candidatus Kaiserbacteria bacterium RIFCSPHIGHO2_01_FULL_46_22</name>
    <dbReference type="NCBI Taxonomy" id="1798475"/>
    <lineage>
        <taxon>Bacteria</taxon>
        <taxon>Candidatus Kaiseribacteriota</taxon>
    </lineage>
</organism>
<keyword evidence="3 5" id="KW-0547">Nucleotide-binding</keyword>
<dbReference type="GO" id="GO:0044209">
    <property type="term" value="P:AMP salvage"/>
    <property type="evidence" value="ECO:0007669"/>
    <property type="project" value="UniProtKB-UniRule"/>
</dbReference>
<evidence type="ECO:0000256" key="6">
    <source>
        <dbReference type="RuleBase" id="RU003330"/>
    </source>
</evidence>
<evidence type="ECO:0000256" key="7">
    <source>
        <dbReference type="RuleBase" id="RU003331"/>
    </source>
</evidence>
<evidence type="ECO:0000256" key="5">
    <source>
        <dbReference type="HAMAP-Rule" id="MF_00235"/>
    </source>
</evidence>
<evidence type="ECO:0000313" key="9">
    <source>
        <dbReference type="Proteomes" id="UP000176322"/>
    </source>
</evidence>
<feature type="binding site" evidence="5">
    <location>
        <position position="45"/>
    </location>
    <ligand>
        <name>AMP</name>
        <dbReference type="ChEBI" id="CHEBI:456215"/>
    </ligand>
</feature>
<dbReference type="PANTHER" id="PTHR23359">
    <property type="entry name" value="NUCLEOTIDE KINASE"/>
    <property type="match status" value="1"/>
</dbReference>
<dbReference type="Proteomes" id="UP000176322">
    <property type="component" value="Unassembled WGS sequence"/>
</dbReference>